<proteinExistence type="predicted"/>
<dbReference type="RefSeq" id="WP_349497234.1">
    <property type="nucleotide sequence ID" value="NZ_BSQG01000014.1"/>
</dbReference>
<keyword evidence="4" id="KW-0031">Aminopeptidase</keyword>
<sequence>MRTSSGRSPRKAGTAKRRLAVGAAAVMVLSLGSAPAAQATTPVDEAQLPTLVRTAAIKQHLQNLTTIAEYNGGNRATGTPGYDVAAKYVIDQLKRAGYQPVKHTYEFSEWVENSEPVLAQTAPEAVEYASGLDADFLAMSYSGSGDVTAPGVPVNADSATSGCAASEFAGFPAGAVAIVKRGTCPFSQKATNAAEAGAGAVIVFNHGATTDPSDTGPINGTVTDLADIPVLGASPEVGAALVAAGDELELRVRVDAEIVTSNSYNITAETKGGKKDNVVVVGAHLDGVEEGPGINDNGSGVAAILEVAKQLPKLGTPENKVRFAFWGSEEVGLVGSTKYVEALSEKELERIALYLNFDMIGSENYARLIYDGRGELPGSVAPPSGSGAIQRTFENYFSAKGLVAEPTEFSGRSDYQAFMLAGIPSGGLFSGADGIKTEAQVAHYGGTAGVQFDRNYHTPDDTIENINWDSVTELSGGIAYSVETFAQSTLPVNGVAPFSLGTQSSSGFDRVGSYWVR</sequence>
<dbReference type="SUPFAM" id="SSF52025">
    <property type="entry name" value="PA domain"/>
    <property type="match status" value="1"/>
</dbReference>
<dbReference type="Pfam" id="PF04389">
    <property type="entry name" value="Peptidase_M28"/>
    <property type="match status" value="1"/>
</dbReference>
<name>A0A9W6PA36_9ACTN</name>
<dbReference type="Gene3D" id="3.50.30.30">
    <property type="match status" value="1"/>
</dbReference>
<dbReference type="SUPFAM" id="SSF53187">
    <property type="entry name" value="Zn-dependent exopeptidases"/>
    <property type="match status" value="1"/>
</dbReference>
<accession>A0A9W6PA36</accession>
<dbReference type="PANTHER" id="PTHR12147:SF26">
    <property type="entry name" value="PEPTIDASE M28 DOMAIN-CONTAINING PROTEIN"/>
    <property type="match status" value="1"/>
</dbReference>
<dbReference type="InterPro" id="IPR045175">
    <property type="entry name" value="M28_fam"/>
</dbReference>
<dbReference type="InterPro" id="IPR007484">
    <property type="entry name" value="Peptidase_M28"/>
</dbReference>
<evidence type="ECO:0000256" key="1">
    <source>
        <dbReference type="SAM" id="SignalP"/>
    </source>
</evidence>
<evidence type="ECO:0000313" key="5">
    <source>
        <dbReference type="Proteomes" id="UP001165092"/>
    </source>
</evidence>
<dbReference type="InterPro" id="IPR046450">
    <property type="entry name" value="PA_dom_sf"/>
</dbReference>
<dbReference type="GO" id="GO:0006508">
    <property type="term" value="P:proteolysis"/>
    <property type="evidence" value="ECO:0007669"/>
    <property type="project" value="InterPro"/>
</dbReference>
<evidence type="ECO:0000313" key="4">
    <source>
        <dbReference type="EMBL" id="GLU50414.1"/>
    </source>
</evidence>
<dbReference type="Pfam" id="PF02225">
    <property type="entry name" value="PA"/>
    <property type="match status" value="1"/>
</dbReference>
<dbReference type="EMBL" id="BSQG01000014">
    <property type="protein sequence ID" value="GLU50414.1"/>
    <property type="molecule type" value="Genomic_DNA"/>
</dbReference>
<protein>
    <submittedName>
        <fullName evidence="4">Aminopeptidase</fullName>
    </submittedName>
</protein>
<comment type="caution">
    <text evidence="4">The sequence shown here is derived from an EMBL/GenBank/DDBJ whole genome shotgun (WGS) entry which is preliminary data.</text>
</comment>
<dbReference type="GO" id="GO:0008235">
    <property type="term" value="F:metalloexopeptidase activity"/>
    <property type="evidence" value="ECO:0007669"/>
    <property type="project" value="InterPro"/>
</dbReference>
<dbReference type="Gene3D" id="3.40.630.10">
    <property type="entry name" value="Zn peptidases"/>
    <property type="match status" value="1"/>
</dbReference>
<keyword evidence="5" id="KW-1185">Reference proteome</keyword>
<keyword evidence="1" id="KW-0732">Signal</keyword>
<organism evidence="4 5">
    <name type="scientific">Nocardiopsis ansamitocini</name>
    <dbReference type="NCBI Taxonomy" id="1670832"/>
    <lineage>
        <taxon>Bacteria</taxon>
        <taxon>Bacillati</taxon>
        <taxon>Actinomycetota</taxon>
        <taxon>Actinomycetes</taxon>
        <taxon>Streptosporangiales</taxon>
        <taxon>Nocardiopsidaceae</taxon>
        <taxon>Nocardiopsis</taxon>
    </lineage>
</organism>
<feature type="domain" description="Peptidase M28" evidence="3">
    <location>
        <begin position="265"/>
        <end position="478"/>
    </location>
</feature>
<dbReference type="InterPro" id="IPR003137">
    <property type="entry name" value="PA_domain"/>
</dbReference>
<dbReference type="Proteomes" id="UP001165092">
    <property type="component" value="Unassembled WGS sequence"/>
</dbReference>
<keyword evidence="4" id="KW-0645">Protease</keyword>
<dbReference type="AlphaFoldDB" id="A0A9W6PA36"/>
<reference evidence="4" key="1">
    <citation type="submission" date="2023-02" db="EMBL/GenBank/DDBJ databases">
        <title>Nocardiopsis ansamitocini NBRC 112285.</title>
        <authorList>
            <person name="Ichikawa N."/>
            <person name="Sato H."/>
            <person name="Tonouchi N."/>
        </authorList>
    </citation>
    <scope>NUCLEOTIDE SEQUENCE</scope>
    <source>
        <strain evidence="4">NBRC 112285</strain>
    </source>
</reference>
<evidence type="ECO:0000259" key="2">
    <source>
        <dbReference type="Pfam" id="PF02225"/>
    </source>
</evidence>
<feature type="domain" description="PA" evidence="2">
    <location>
        <begin position="147"/>
        <end position="241"/>
    </location>
</feature>
<dbReference type="GO" id="GO:0004177">
    <property type="term" value="F:aminopeptidase activity"/>
    <property type="evidence" value="ECO:0007669"/>
    <property type="project" value="UniProtKB-KW"/>
</dbReference>
<evidence type="ECO:0000259" key="3">
    <source>
        <dbReference type="Pfam" id="PF04389"/>
    </source>
</evidence>
<dbReference type="PANTHER" id="PTHR12147">
    <property type="entry name" value="METALLOPEPTIDASE M28 FAMILY MEMBER"/>
    <property type="match status" value="1"/>
</dbReference>
<gene>
    <name evidence="4" type="primary">lap</name>
    <name evidence="4" type="ORF">Nans01_47650</name>
</gene>
<feature type="signal peptide" evidence="1">
    <location>
        <begin position="1"/>
        <end position="39"/>
    </location>
</feature>
<feature type="chain" id="PRO_5040857645" evidence="1">
    <location>
        <begin position="40"/>
        <end position="517"/>
    </location>
</feature>
<keyword evidence="4" id="KW-0378">Hydrolase</keyword>